<evidence type="ECO:0000313" key="2">
    <source>
        <dbReference type="EMBL" id="GHC08420.1"/>
    </source>
</evidence>
<dbReference type="PANTHER" id="PTHR30006:SF24">
    <property type="entry name" value="SLL0237 PROTEIN"/>
    <property type="match status" value="1"/>
</dbReference>
<reference evidence="2" key="1">
    <citation type="journal article" date="2014" name="Int. J. Syst. Evol. Microbiol.">
        <title>Complete genome sequence of Corynebacterium casei LMG S-19264T (=DSM 44701T), isolated from a smear-ripened cheese.</title>
        <authorList>
            <consortium name="US DOE Joint Genome Institute (JGI-PGF)"/>
            <person name="Walter F."/>
            <person name="Albersmeier A."/>
            <person name="Kalinowski J."/>
            <person name="Ruckert C."/>
        </authorList>
    </citation>
    <scope>NUCLEOTIDE SEQUENCE</scope>
    <source>
        <strain evidence="2">KCTC 12870</strain>
    </source>
</reference>
<dbReference type="Proteomes" id="UP000642829">
    <property type="component" value="Unassembled WGS sequence"/>
</dbReference>
<name>A0A8J3GF32_9BACT</name>
<accession>A0A8J3GF32</accession>
<dbReference type="AlphaFoldDB" id="A0A8J3GF32"/>
<dbReference type="EMBL" id="BMXG01000019">
    <property type="protein sequence ID" value="GHC08420.1"/>
    <property type="molecule type" value="Genomic_DNA"/>
</dbReference>
<dbReference type="Gene3D" id="3.40.190.10">
    <property type="entry name" value="Periplasmic binding protein-like II"/>
    <property type="match status" value="2"/>
</dbReference>
<gene>
    <name evidence="2" type="ORF">GCM10007047_27120</name>
</gene>
<keyword evidence="1" id="KW-0732">Signal</keyword>
<dbReference type="RefSeq" id="WP_189516140.1">
    <property type="nucleotide sequence ID" value="NZ_BMXG01000019.1"/>
</dbReference>
<dbReference type="PANTHER" id="PTHR30006">
    <property type="entry name" value="THIAMINE-BINDING PERIPLASMIC PROTEIN-RELATED"/>
    <property type="match status" value="1"/>
</dbReference>
<evidence type="ECO:0008006" key="4">
    <source>
        <dbReference type="Google" id="ProtNLM"/>
    </source>
</evidence>
<protein>
    <recommendedName>
        <fullName evidence="4">Extracellular solute-binding protein</fullName>
    </recommendedName>
</protein>
<sequence length="537" mass="59557">MPKILIIVLLIGLVVGVPIALRKKQDVVTNPDITLVIISPHNEAIRYEFEHGFRDWYQKRTGKVVSIDWRAPGGTSEIVKYLNAEFANQFRQYWTKALGRPWSAEIAGAYDNRRIQLPADLAEDTLEQSARRTFLDSNIGVGIDLFHGGGWYDFNVKAQQGQLVASDIFKTHPEWFTEDVIPEKFSGEILWDSEHRYVGAVLSSFGIIFNHDELRTAGFKGVPSHWSDLADPRFYGSVAVADPTKSGSITKAFEMLVQQQMHELVAAGVLETEAVPEGWLNGMKLIQQISANARYFTDSATKPVLDVSAGDCAIGMAIDFYGRFQEGNLGLRGGGERFGFLMPPGGSSISADPIGILRGAPQKEVAEAFIEYTLSPEGQKKWDFKIGTPEGPTQYALRRSPIRRDLYDAEYAQYRSDPSVQPYEETEGFVYHPKWTGHLFSELRFVVRAAFIDPGDELRAAWGSILQARSEGRTADADAALAVLSDLSVIDYEAASTTIAAALRDNALARLELLTTLSGHFREQYKHARTIAEGGQG</sequence>
<evidence type="ECO:0000256" key="1">
    <source>
        <dbReference type="ARBA" id="ARBA00022729"/>
    </source>
</evidence>
<organism evidence="2 3">
    <name type="scientific">Cerasicoccus arenae</name>
    <dbReference type="NCBI Taxonomy" id="424488"/>
    <lineage>
        <taxon>Bacteria</taxon>
        <taxon>Pseudomonadati</taxon>
        <taxon>Verrucomicrobiota</taxon>
        <taxon>Opitutia</taxon>
        <taxon>Puniceicoccales</taxon>
        <taxon>Cerasicoccaceae</taxon>
        <taxon>Cerasicoccus</taxon>
    </lineage>
</organism>
<evidence type="ECO:0000313" key="3">
    <source>
        <dbReference type="Proteomes" id="UP000642829"/>
    </source>
</evidence>
<comment type="caution">
    <text evidence="2">The sequence shown here is derived from an EMBL/GenBank/DDBJ whole genome shotgun (WGS) entry which is preliminary data.</text>
</comment>
<reference evidence="2" key="2">
    <citation type="submission" date="2020-09" db="EMBL/GenBank/DDBJ databases">
        <authorList>
            <person name="Sun Q."/>
            <person name="Kim S."/>
        </authorList>
    </citation>
    <scope>NUCLEOTIDE SEQUENCE</scope>
    <source>
        <strain evidence="2">KCTC 12870</strain>
    </source>
</reference>
<dbReference type="Pfam" id="PF13343">
    <property type="entry name" value="SBP_bac_6"/>
    <property type="match status" value="1"/>
</dbReference>
<dbReference type="SUPFAM" id="SSF53850">
    <property type="entry name" value="Periplasmic binding protein-like II"/>
    <property type="match status" value="1"/>
</dbReference>
<keyword evidence="3" id="KW-1185">Reference proteome</keyword>
<proteinExistence type="predicted"/>